<accession>V9VY69</accession>
<dbReference type="STRING" id="999552.METH_04500"/>
<dbReference type="Proteomes" id="UP000018780">
    <property type="component" value="Chromosome"/>
</dbReference>
<organism evidence="1 2">
    <name type="scientific">Leisingera methylohalidivorans DSM 14336</name>
    <dbReference type="NCBI Taxonomy" id="999552"/>
    <lineage>
        <taxon>Bacteria</taxon>
        <taxon>Pseudomonadati</taxon>
        <taxon>Pseudomonadota</taxon>
        <taxon>Alphaproteobacteria</taxon>
        <taxon>Rhodobacterales</taxon>
        <taxon>Roseobacteraceae</taxon>
        <taxon>Leisingera</taxon>
    </lineage>
</organism>
<dbReference type="HOGENOM" id="CLU_2396069_0_0_5"/>
<protein>
    <submittedName>
        <fullName evidence="1">Uncharacterized protein</fullName>
    </submittedName>
</protein>
<gene>
    <name evidence="1" type="ORF">METH_04500</name>
</gene>
<proteinExistence type="predicted"/>
<sequence length="93" mass="9949">MCIGDKVLSESDKRRIVPGKWYDADHRPRLNPSQQAVSAADPMGAVPQMAAAISSAMQRRGNGRAVLPVGAGPCIAHETAPEAQDGLPSRRFR</sequence>
<keyword evidence="2" id="KW-1185">Reference proteome</keyword>
<name>V9VY69_9RHOB</name>
<dbReference type="KEGG" id="lmd:METH_04500"/>
<dbReference type="EMBL" id="CP006773">
    <property type="protein sequence ID" value="AHD02888.1"/>
    <property type="molecule type" value="Genomic_DNA"/>
</dbReference>
<evidence type="ECO:0000313" key="1">
    <source>
        <dbReference type="EMBL" id="AHD02888.1"/>
    </source>
</evidence>
<evidence type="ECO:0000313" key="2">
    <source>
        <dbReference type="Proteomes" id="UP000018780"/>
    </source>
</evidence>
<reference evidence="1 2" key="1">
    <citation type="submission" date="2013-09" db="EMBL/GenBank/DDBJ databases">
        <authorList>
            <consortium name="DOE Joint Genome Institute"/>
            <person name="Klenk H.-P."/>
            <person name="Huntemann M."/>
            <person name="Han J."/>
            <person name="Chen A."/>
            <person name="Kyrpides N."/>
            <person name="Mavromatis K."/>
            <person name="Markowitz V."/>
            <person name="Palaniappan K."/>
            <person name="Ivanova N."/>
            <person name="Schaumberg A."/>
            <person name="Pati A."/>
            <person name="Liolios K."/>
            <person name="Nordberg H.P."/>
            <person name="Cantor M.N."/>
            <person name="Hua S.X."/>
            <person name="Woyke T."/>
        </authorList>
    </citation>
    <scope>NUCLEOTIDE SEQUENCE [LARGE SCALE GENOMIC DNA]</scope>
    <source>
        <strain evidence="1 2">DSM 14336</strain>
    </source>
</reference>
<dbReference type="AlphaFoldDB" id="V9VY69"/>